<dbReference type="GO" id="GO:0009308">
    <property type="term" value="P:amine metabolic process"/>
    <property type="evidence" value="ECO:0007669"/>
    <property type="project" value="UniProtKB-UniRule"/>
</dbReference>
<comment type="cofactor">
    <cofactor evidence="1">
        <name>Cu cation</name>
        <dbReference type="ChEBI" id="CHEBI:23378"/>
    </cofactor>
</comment>
<evidence type="ECO:0000259" key="12">
    <source>
        <dbReference type="Pfam" id="PF01179"/>
    </source>
</evidence>
<dbReference type="PANTHER" id="PTHR10638">
    <property type="entry name" value="COPPER AMINE OXIDASE"/>
    <property type="match status" value="1"/>
</dbReference>
<dbReference type="GO" id="GO:0008131">
    <property type="term" value="F:primary methylamine oxidase activity"/>
    <property type="evidence" value="ECO:0007669"/>
    <property type="project" value="InterPro"/>
</dbReference>
<evidence type="ECO:0000256" key="8">
    <source>
        <dbReference type="ARBA" id="ARBA00023157"/>
    </source>
</evidence>
<dbReference type="GO" id="GO:0005507">
    <property type="term" value="F:copper ion binding"/>
    <property type="evidence" value="ECO:0007669"/>
    <property type="project" value="InterPro"/>
</dbReference>
<dbReference type="STRING" id="42249.A0A317SKL3"/>
<comment type="similarity">
    <text evidence="2 11">Belongs to the copper/topaquinone oxidase family.</text>
</comment>
<comment type="cofactor">
    <cofactor evidence="11">
        <name>Cu cation</name>
        <dbReference type="ChEBI" id="CHEBI:23378"/>
    </cofactor>
    <text evidence="11">Contains 1 topaquinone per subunit.</text>
</comment>
<evidence type="ECO:0000256" key="11">
    <source>
        <dbReference type="RuleBase" id="RU000672"/>
    </source>
</evidence>
<dbReference type="SUPFAM" id="SSF54416">
    <property type="entry name" value="Amine oxidase N-terminal region"/>
    <property type="match status" value="2"/>
</dbReference>
<evidence type="ECO:0000256" key="4">
    <source>
        <dbReference type="ARBA" id="ARBA00022723"/>
    </source>
</evidence>
<keyword evidence="5 9" id="KW-0801">TPQ</keyword>
<dbReference type="Pfam" id="PF01179">
    <property type="entry name" value="Cu_amine_oxid"/>
    <property type="match status" value="1"/>
</dbReference>
<evidence type="ECO:0000256" key="3">
    <source>
        <dbReference type="ARBA" id="ARBA00011738"/>
    </source>
</evidence>
<feature type="domain" description="Copper amine oxidase N2-terminal" evidence="13">
    <location>
        <begin position="27"/>
        <end position="94"/>
    </location>
</feature>
<dbReference type="InterPro" id="IPR000269">
    <property type="entry name" value="Cu_amine_oxidase"/>
</dbReference>
<evidence type="ECO:0000256" key="7">
    <source>
        <dbReference type="ARBA" id="ARBA00023008"/>
    </source>
</evidence>
<dbReference type="Gene3D" id="3.10.450.40">
    <property type="match status" value="2"/>
</dbReference>
<feature type="active site" description="Proton acceptor" evidence="9">
    <location>
        <position position="344"/>
    </location>
</feature>
<dbReference type="OrthoDB" id="5379943at2759"/>
<evidence type="ECO:0000256" key="9">
    <source>
        <dbReference type="PIRSR" id="PIRSR600269-50"/>
    </source>
</evidence>
<evidence type="ECO:0000313" key="15">
    <source>
        <dbReference type="Proteomes" id="UP000246991"/>
    </source>
</evidence>
<dbReference type="EC" id="1.4.3.-" evidence="11"/>
<evidence type="ECO:0000256" key="1">
    <source>
        <dbReference type="ARBA" id="ARBA00001935"/>
    </source>
</evidence>
<dbReference type="InterPro" id="IPR036460">
    <property type="entry name" value="Cu_amine_oxidase_C_sf"/>
</dbReference>
<keyword evidence="7 11" id="KW-0186">Copper</keyword>
<evidence type="ECO:0000313" key="14">
    <source>
        <dbReference type="EMBL" id="PWW74848.1"/>
    </source>
</evidence>
<feature type="domain" description="Copper amine oxidase catalytic" evidence="12">
    <location>
        <begin position="271"/>
        <end position="681"/>
    </location>
</feature>
<keyword evidence="8" id="KW-1015">Disulfide bond</keyword>
<comment type="PTM">
    <text evidence="10 11">Topaquinone (TPQ) is generated by copper-dependent autoxidation of a specific tyrosyl residue.</text>
</comment>
<gene>
    <name evidence="14" type="ORF">C7212DRAFT_364890</name>
</gene>
<feature type="active site" description="Schiff-base intermediate with substrate; via topaquinone" evidence="9">
    <location>
        <position position="438"/>
    </location>
</feature>
<evidence type="ECO:0000256" key="10">
    <source>
        <dbReference type="PIRSR" id="PIRSR600269-51"/>
    </source>
</evidence>
<dbReference type="InterPro" id="IPR016182">
    <property type="entry name" value="Cu_amine_oxidase_N-reg"/>
</dbReference>
<protein>
    <recommendedName>
        <fullName evidence="11">Amine oxidase</fullName>
        <ecNumber evidence="11">1.4.3.-</ecNumber>
    </recommendedName>
</protein>
<dbReference type="InterPro" id="IPR015800">
    <property type="entry name" value="Cu_amine_oxidase_N2"/>
</dbReference>
<reference evidence="14 15" key="1">
    <citation type="submission" date="2018-03" db="EMBL/GenBank/DDBJ databases">
        <title>Genomes of Pezizomycetes fungi and the evolution of truffles.</title>
        <authorList>
            <person name="Murat C."/>
            <person name="Payen T."/>
            <person name="Noel B."/>
            <person name="Kuo A."/>
            <person name="Martin F.M."/>
        </authorList>
    </citation>
    <scope>NUCLEOTIDE SEQUENCE [LARGE SCALE GENOMIC DNA]</scope>
    <source>
        <strain evidence="14">091103-1</strain>
    </source>
</reference>
<dbReference type="FunFam" id="2.70.98.20:FF:000001">
    <property type="entry name" value="Amine oxidase"/>
    <property type="match status" value="1"/>
</dbReference>
<keyword evidence="6 11" id="KW-0560">Oxidoreductase</keyword>
<evidence type="ECO:0000256" key="5">
    <source>
        <dbReference type="ARBA" id="ARBA00022772"/>
    </source>
</evidence>
<dbReference type="Gene3D" id="2.70.98.20">
    <property type="entry name" value="Copper amine oxidase, catalytic domain"/>
    <property type="match status" value="1"/>
</dbReference>
<evidence type="ECO:0000259" key="13">
    <source>
        <dbReference type="Pfam" id="PF02727"/>
    </source>
</evidence>
<dbReference type="EMBL" id="PYWC01000056">
    <property type="protein sequence ID" value="PWW74848.1"/>
    <property type="molecule type" value="Genomic_DNA"/>
</dbReference>
<dbReference type="InterPro" id="IPR049948">
    <property type="entry name" value="Cu_Am_ox_TPQ-bd"/>
</dbReference>
<dbReference type="InterPro" id="IPR015798">
    <property type="entry name" value="Cu_amine_oxidase_C"/>
</dbReference>
<comment type="subunit">
    <text evidence="3">Homodimer.</text>
</comment>
<dbReference type="Pfam" id="PF02727">
    <property type="entry name" value="Cu_amine_oxidN2"/>
    <property type="match status" value="1"/>
</dbReference>
<dbReference type="PROSITE" id="PS01164">
    <property type="entry name" value="COPPER_AMINE_OXID_1"/>
    <property type="match status" value="1"/>
</dbReference>
<accession>A0A317SKL3</accession>
<dbReference type="AlphaFoldDB" id="A0A317SKL3"/>
<name>A0A317SKL3_9PEZI</name>
<dbReference type="SUPFAM" id="SSF49998">
    <property type="entry name" value="Amine oxidase catalytic domain"/>
    <property type="match status" value="1"/>
</dbReference>
<dbReference type="PANTHER" id="PTHR10638:SF91">
    <property type="entry name" value="AMINE OXIDASE"/>
    <property type="match status" value="1"/>
</dbReference>
<comment type="caution">
    <text evidence="14">The sequence shown here is derived from an EMBL/GenBank/DDBJ whole genome shotgun (WGS) entry which is preliminary data.</text>
</comment>
<dbReference type="Proteomes" id="UP000246991">
    <property type="component" value="Unassembled WGS sequence"/>
</dbReference>
<organism evidence="14 15">
    <name type="scientific">Tuber magnatum</name>
    <name type="common">white Piedmont truffle</name>
    <dbReference type="NCBI Taxonomy" id="42249"/>
    <lineage>
        <taxon>Eukaryota</taxon>
        <taxon>Fungi</taxon>
        <taxon>Dikarya</taxon>
        <taxon>Ascomycota</taxon>
        <taxon>Pezizomycotina</taxon>
        <taxon>Pezizomycetes</taxon>
        <taxon>Pezizales</taxon>
        <taxon>Tuberaceae</taxon>
        <taxon>Tuber</taxon>
    </lineage>
</organism>
<proteinExistence type="inferred from homology"/>
<keyword evidence="4 11" id="KW-0479">Metal-binding</keyword>
<keyword evidence="15" id="KW-1185">Reference proteome</keyword>
<evidence type="ECO:0000256" key="6">
    <source>
        <dbReference type="ARBA" id="ARBA00023002"/>
    </source>
</evidence>
<feature type="modified residue" description="2',4',5'-topaquinone" evidence="10">
    <location>
        <position position="438"/>
    </location>
</feature>
<dbReference type="GO" id="GO:0048038">
    <property type="term" value="F:quinone binding"/>
    <property type="evidence" value="ECO:0007669"/>
    <property type="project" value="InterPro"/>
</dbReference>
<sequence length="742" mass="83132">MRPEARGSVTQTVPEKLNIFLTTPPPHPLDQLSIDEINKTRDVILRAHSSSSIVFRTITLEEPAKVLLLPFLQAEHRREVTSRTRRPPRLARVLFDAIGEDRSLELCDSVVDVTSGEEVSFDLIEKKYHSPLNADEIANFPDVAMASPLFQEALAGLNLPANVVIVIDPWMYGGWENPKETSPRYMQGLVYARDPKTNNPDSNHYAFPIPLIPVMDIYKREIIRVDKLATGGRDDALKYGTGPKNALDHCRAVEYIPELVEGGLRQDIKPLNVIQPYGASFTTTGSLVEWQKWRFRIGFNSREGATIHDVWYDNRSVFYRMSFSEMSVPYGDPRAPFHRKQAFDFGDGGAGRAANNLELGCDCLGLIKASSDSPNLLRYFDGIMNDTSGKGIVSKNVVCMHEVDDGILWKHTNYRTNRAVVTRNRKLIVQFIITLANYEYIFAYHFDQAGGITIETRATGVVSTVPIDPGTTSPWGNVVSPGALAQNHQHIFCVRIDPAIEGPKNTVIQEESHPIPFTPELNPWGNAYEVRQTIFKRTCWADAAPHNARLFKIVNQNVRNPISGRPVGYKLVPSPSQLTLAHPDSIMAKRMAYASHHLWVTRHRDGEFWAAGRFTNQSSVESGGVKDMIERNESIENEDLVIWHSFGLTHNPRVEGFPVRPIETHQIHLKPADFFTKNPAIDVPSTKNQSSVLHKVGGLLSGFVAEVPKNNKENERTRQAKLVAVDDNSTEQLAHGIKSCCI</sequence>
<evidence type="ECO:0000256" key="2">
    <source>
        <dbReference type="ARBA" id="ARBA00007983"/>
    </source>
</evidence>